<evidence type="ECO:0000313" key="8">
    <source>
        <dbReference type="Proteomes" id="UP000663866"/>
    </source>
</evidence>
<evidence type="ECO:0000313" key="7">
    <source>
        <dbReference type="Proteomes" id="UP000663842"/>
    </source>
</evidence>
<dbReference type="GO" id="GO:0006508">
    <property type="term" value="P:proteolysis"/>
    <property type="evidence" value="ECO:0007669"/>
    <property type="project" value="InterPro"/>
</dbReference>
<dbReference type="EMBL" id="CAJNRF010017774">
    <property type="protein sequence ID" value="CAF2238944.1"/>
    <property type="molecule type" value="Genomic_DNA"/>
</dbReference>
<dbReference type="Proteomes" id="UP000663856">
    <property type="component" value="Unassembled WGS sequence"/>
</dbReference>
<dbReference type="InterPro" id="IPR036291">
    <property type="entry name" value="NAD(P)-bd_dom_sf"/>
</dbReference>
<dbReference type="AlphaFoldDB" id="A0A819LXU7"/>
<dbReference type="Pfam" id="PF13561">
    <property type="entry name" value="adh_short_C2"/>
    <property type="match status" value="1"/>
</dbReference>
<dbReference type="EMBL" id="CAJOBG010000099">
    <property type="protein sequence ID" value="CAF3756564.1"/>
    <property type="molecule type" value="Genomic_DNA"/>
</dbReference>
<dbReference type="EMBL" id="CAJOBF010001638">
    <property type="protein sequence ID" value="CAF3970274.1"/>
    <property type="molecule type" value="Genomic_DNA"/>
</dbReference>
<evidence type="ECO:0000256" key="1">
    <source>
        <dbReference type="ARBA" id="ARBA00006484"/>
    </source>
</evidence>
<evidence type="ECO:0000313" key="4">
    <source>
        <dbReference type="EMBL" id="CAF2238944.1"/>
    </source>
</evidence>
<comment type="caution">
    <text evidence="6">The sequence shown here is derived from an EMBL/GenBank/DDBJ whole genome shotgun (WGS) entry which is preliminary data.</text>
</comment>
<accession>A0A819LXU7</accession>
<protein>
    <submittedName>
        <fullName evidence="6">Uncharacterized protein</fullName>
    </submittedName>
</protein>
<keyword evidence="2" id="KW-0560">Oxidoreductase</keyword>
<dbReference type="PANTHER" id="PTHR43008">
    <property type="entry name" value="BENZIL REDUCTASE"/>
    <property type="match status" value="1"/>
</dbReference>
<gene>
    <name evidence="5" type="ORF">OVN521_LOCUS1440</name>
    <name evidence="6" type="ORF">UXM345_LOCUS14443</name>
    <name evidence="4" type="ORF">WKI299_LOCUS36410</name>
</gene>
<evidence type="ECO:0000313" key="5">
    <source>
        <dbReference type="EMBL" id="CAF3756564.1"/>
    </source>
</evidence>
<dbReference type="Proteomes" id="UP000663842">
    <property type="component" value="Unassembled WGS sequence"/>
</dbReference>
<sequence length="1097" mass="124137">MTFPLPANSLYLYADSFYNVVKQFCGDEAVELLKFQLIDTSMNLLEVDDIFSILNFESDRTAALKEKLGLPCKDKFGNDSFFVMPGIRLKLNKFIQTLRSLLPCTDSSTTNKSLTISSNLIQRYPFLIDFICCCESNLFPDFLLDFISNIVSNLTRTKNLFRYKQSAKDFATSLYILRGRTAYEFVRINLVGSIPSIPSLRVGITSEKNQYVEGEFYFDRLKDYMDSFNCTYAFIGEDCTGVVPKVHYDVYSNCFIGFNLPLADGFPSTRYFSTNLFAELEMWHNQIDKASLLNVHIVQPLRPLNSTSPPPFILSGYGTNGKFTARDILQRWLKIFDLCLERNIRILGYSSDCDPRSLNAMRNAMVFFSKSKVQLEEHQHHFNISLLKVSNLLQHNSSWFFLKPKQLFVCFQDGVHICTKLRNRLLAPAIILLIGEKHASVDYLLELINNCSKLDHALTVSDVLQKDKQNYSSCEKISNEKVLNLLKKIPNSEALQAYLQLIRLARLAFVEKQTSIIDRLYHSWTAIFIVRLWSSWIEITNHTDLQRIISHLLPSDSMRSISKPGLFITVPALFSLELNGHTLTYLMVLVAEKIITEEALNISLFNSQICENVFRSARSMSGPFSTVVNFSINEFLQRVEKLSTLQNIKCLSDSGASSLVFPKHHKQSQQMHQLPTMSTTTTITEQIIEETIYSAYLEAIRILSGCNLSILNLNGKCISFEEVNRLAHKKLTRSQCKTFSKRENQSNSDNQGEDEDLEQYLSRKQSSGTNIMDDLDEPLLGDELGADTFSNVSNSTFNGMRIFDSISTHQTELFFPIEINGEKKYLHKQSANCFKMKTAIISGGTRGIGLGIAKCMARDGYNLILGYHTNHGAAERAQEMIEKEFGVEVICCSGDIALSETMEKLFLVVNTHFNNELTAFVHNAGLYIGVTTESTDLQPKSDDDFESIYDYYQKVYPRAFKRGLQLALKCKGLRHVIAISSPGCNNNQCPRVGYEMPGQAKAAMEFLVRLHARALAKDRINVNCVIPGYVKTEAWENIFEKAKLPREAIEKSIENSPMARWAEPSEIGDVVAFLCSSRGEFITGVALPVDGGLHLQG</sequence>
<dbReference type="InterPro" id="IPR002347">
    <property type="entry name" value="SDR_fam"/>
</dbReference>
<proteinExistence type="inferred from homology"/>
<keyword evidence="8" id="KW-1185">Reference proteome</keyword>
<evidence type="ECO:0000313" key="6">
    <source>
        <dbReference type="EMBL" id="CAF3970274.1"/>
    </source>
</evidence>
<dbReference type="Proteomes" id="UP000663866">
    <property type="component" value="Unassembled WGS sequence"/>
</dbReference>
<reference evidence="6" key="1">
    <citation type="submission" date="2021-02" db="EMBL/GenBank/DDBJ databases">
        <authorList>
            <person name="Nowell W R."/>
        </authorList>
    </citation>
    <scope>NUCLEOTIDE SEQUENCE</scope>
</reference>
<dbReference type="GO" id="GO:0004190">
    <property type="term" value="F:aspartic-type endopeptidase activity"/>
    <property type="evidence" value="ECO:0007669"/>
    <property type="project" value="InterPro"/>
</dbReference>
<dbReference type="GO" id="GO:0050664">
    <property type="term" value="F:oxidoreductase activity, acting on NAD(P)H, oxygen as acceptor"/>
    <property type="evidence" value="ECO:0007669"/>
    <property type="project" value="TreeGrafter"/>
</dbReference>
<comment type="similarity">
    <text evidence="1">Belongs to the short-chain dehydrogenases/reductases (SDR) family.</text>
</comment>
<dbReference type="PROSITE" id="PS00141">
    <property type="entry name" value="ASP_PROTEASE"/>
    <property type="match status" value="1"/>
</dbReference>
<dbReference type="PRINTS" id="PR00081">
    <property type="entry name" value="GDHRDH"/>
</dbReference>
<feature type="region of interest" description="Disordered" evidence="3">
    <location>
        <begin position="737"/>
        <end position="758"/>
    </location>
</feature>
<dbReference type="Gene3D" id="3.40.50.720">
    <property type="entry name" value="NAD(P)-binding Rossmann-like Domain"/>
    <property type="match status" value="1"/>
</dbReference>
<organism evidence="6 7">
    <name type="scientific">Rotaria magnacalcarata</name>
    <dbReference type="NCBI Taxonomy" id="392030"/>
    <lineage>
        <taxon>Eukaryota</taxon>
        <taxon>Metazoa</taxon>
        <taxon>Spiralia</taxon>
        <taxon>Gnathifera</taxon>
        <taxon>Rotifera</taxon>
        <taxon>Eurotatoria</taxon>
        <taxon>Bdelloidea</taxon>
        <taxon>Philodinida</taxon>
        <taxon>Philodinidae</taxon>
        <taxon>Rotaria</taxon>
    </lineage>
</organism>
<name>A0A819LXU7_9BILA</name>
<dbReference type="SUPFAM" id="SSF51735">
    <property type="entry name" value="NAD(P)-binding Rossmann-fold domains"/>
    <property type="match status" value="1"/>
</dbReference>
<evidence type="ECO:0000256" key="2">
    <source>
        <dbReference type="ARBA" id="ARBA00023002"/>
    </source>
</evidence>
<evidence type="ECO:0000256" key="3">
    <source>
        <dbReference type="SAM" id="MobiDB-lite"/>
    </source>
</evidence>
<dbReference type="InterPro" id="IPR001969">
    <property type="entry name" value="Aspartic_peptidase_AS"/>
</dbReference>
<dbReference type="GO" id="GO:0016616">
    <property type="term" value="F:oxidoreductase activity, acting on the CH-OH group of donors, NAD or NADP as acceptor"/>
    <property type="evidence" value="ECO:0007669"/>
    <property type="project" value="UniProtKB-ARBA"/>
</dbReference>
<dbReference type="PANTHER" id="PTHR43008:SF4">
    <property type="entry name" value="CHAIN DEHYDROGENASE, PUTATIVE (AFU_ORTHOLOGUE AFUA_4G08710)-RELATED"/>
    <property type="match status" value="1"/>
</dbReference>